<proteinExistence type="inferred from homology"/>
<comment type="subcellular location">
    <subcellularLocation>
        <location evidence="1">Cell membrane</location>
        <topology evidence="1">Multi-pass membrane protein</topology>
    </subcellularLocation>
</comment>
<feature type="transmembrane region" description="Helical" evidence="9">
    <location>
        <begin position="237"/>
        <end position="262"/>
    </location>
</feature>
<evidence type="ECO:0000313" key="10">
    <source>
        <dbReference type="EMBL" id="ADG32324.1"/>
    </source>
</evidence>
<dbReference type="eggNOG" id="COG0559">
    <property type="taxonomic scope" value="Bacteria"/>
</dbReference>
<dbReference type="STRING" id="75379.Tint_2990"/>
<evidence type="ECO:0000256" key="2">
    <source>
        <dbReference type="ARBA" id="ARBA00022448"/>
    </source>
</evidence>
<gene>
    <name evidence="10" type="ordered locus">Tint_2990</name>
</gene>
<dbReference type="GO" id="GO:0005886">
    <property type="term" value="C:plasma membrane"/>
    <property type="evidence" value="ECO:0007669"/>
    <property type="project" value="UniProtKB-SubCell"/>
</dbReference>
<sequence length="346" mass="36254">MTFDIALYLGQNGVTLAAIYALLALALVLVFAVTRVIFIPQGEIMTFAALSLVAMRAGHPPLLAWLLVGLGVVAWLQDATVILRTGQSRRLLRAGIVYLAPPLFLLAVVYSLPLSSLAYPLQIAITLAMCAVFGPLLYRVVYAPAAQASVLTLLLLSVALHIALNSLGLLLFGPEGSQLPAFTDGSFQLGGMPVALQTLWIIGSSLALLAVLFLFFRFSLYGKALRATAVNRTGAQLMGISPAFAGGAAFLLAGVVGAWSGILIATTTVIDYEAGFVIGLKGFVAAIIGGLASYPGAAAGALLVGLTESFASFWASAYKDVIVFLLIIPVLLWRSMASGPHDEEES</sequence>
<keyword evidence="6 9" id="KW-1133">Transmembrane helix</keyword>
<evidence type="ECO:0000256" key="7">
    <source>
        <dbReference type="ARBA" id="ARBA00023136"/>
    </source>
</evidence>
<feature type="transmembrane region" description="Helical" evidence="9">
    <location>
        <begin position="282"/>
        <end position="305"/>
    </location>
</feature>
<dbReference type="Pfam" id="PF02653">
    <property type="entry name" value="BPD_transp_2"/>
    <property type="match status" value="1"/>
</dbReference>
<accession>D5WZC6</accession>
<keyword evidence="2" id="KW-0813">Transport</keyword>
<dbReference type="InterPro" id="IPR001851">
    <property type="entry name" value="ABC_transp_permease"/>
</dbReference>
<feature type="transmembrane region" description="Helical" evidence="9">
    <location>
        <begin position="62"/>
        <end position="83"/>
    </location>
</feature>
<evidence type="ECO:0000256" key="5">
    <source>
        <dbReference type="ARBA" id="ARBA00022970"/>
    </source>
</evidence>
<evidence type="ECO:0000256" key="4">
    <source>
        <dbReference type="ARBA" id="ARBA00022692"/>
    </source>
</evidence>
<feature type="transmembrane region" description="Helical" evidence="9">
    <location>
        <begin position="95"/>
        <end position="113"/>
    </location>
</feature>
<evidence type="ECO:0000256" key="9">
    <source>
        <dbReference type="SAM" id="Phobius"/>
    </source>
</evidence>
<dbReference type="HOGENOM" id="CLU_039929_0_0_4"/>
<evidence type="ECO:0000256" key="3">
    <source>
        <dbReference type="ARBA" id="ARBA00022475"/>
    </source>
</evidence>
<feature type="transmembrane region" description="Helical" evidence="9">
    <location>
        <begin position="317"/>
        <end position="336"/>
    </location>
</feature>
<dbReference type="KEGG" id="tin:Tint_2990"/>
<keyword evidence="7 9" id="KW-0472">Membrane</keyword>
<feature type="transmembrane region" description="Helical" evidence="9">
    <location>
        <begin position="12"/>
        <end position="38"/>
    </location>
</feature>
<dbReference type="InterPro" id="IPR052157">
    <property type="entry name" value="BCAA_transport_permease"/>
</dbReference>
<feature type="transmembrane region" description="Helical" evidence="9">
    <location>
        <begin position="150"/>
        <end position="174"/>
    </location>
</feature>
<feature type="transmembrane region" description="Helical" evidence="9">
    <location>
        <begin position="119"/>
        <end position="138"/>
    </location>
</feature>
<dbReference type="EMBL" id="CP002021">
    <property type="protein sequence ID" value="ADG32324.1"/>
    <property type="molecule type" value="Genomic_DNA"/>
</dbReference>
<feature type="transmembrane region" description="Helical" evidence="9">
    <location>
        <begin position="194"/>
        <end position="216"/>
    </location>
</feature>
<evidence type="ECO:0000256" key="1">
    <source>
        <dbReference type="ARBA" id="ARBA00004651"/>
    </source>
</evidence>
<dbReference type="AlphaFoldDB" id="D5WZC6"/>
<dbReference type="GO" id="GO:0006865">
    <property type="term" value="P:amino acid transport"/>
    <property type="evidence" value="ECO:0007669"/>
    <property type="project" value="UniProtKB-KW"/>
</dbReference>
<dbReference type="CDD" id="cd06582">
    <property type="entry name" value="TM_PBP1_LivH_like"/>
    <property type="match status" value="1"/>
</dbReference>
<comment type="similarity">
    <text evidence="8">Belongs to the binding-protein-dependent transport system permease family. LivHM subfamily.</text>
</comment>
<name>D5WZC6_THIK1</name>
<organism evidence="10">
    <name type="scientific">Thiomonas intermedia (strain K12)</name>
    <name type="common">Thiobacillus intermedius</name>
    <dbReference type="NCBI Taxonomy" id="75379"/>
    <lineage>
        <taxon>Bacteria</taxon>
        <taxon>Pseudomonadati</taxon>
        <taxon>Pseudomonadota</taxon>
        <taxon>Betaproteobacteria</taxon>
        <taxon>Burkholderiales</taxon>
        <taxon>Thiomonas</taxon>
    </lineage>
</organism>
<keyword evidence="4 9" id="KW-0812">Transmembrane</keyword>
<dbReference type="BioCyc" id="TINT75379:TINT_RS14985-MONOMER"/>
<evidence type="ECO:0000256" key="6">
    <source>
        <dbReference type="ARBA" id="ARBA00022989"/>
    </source>
</evidence>
<keyword evidence="3" id="KW-1003">Cell membrane</keyword>
<protein>
    <submittedName>
        <fullName evidence="10">Inner-membrane translocator</fullName>
    </submittedName>
</protein>
<dbReference type="PANTHER" id="PTHR11795">
    <property type="entry name" value="BRANCHED-CHAIN AMINO ACID TRANSPORT SYSTEM PERMEASE PROTEIN LIVH"/>
    <property type="match status" value="1"/>
</dbReference>
<evidence type="ECO:0000256" key="8">
    <source>
        <dbReference type="ARBA" id="ARBA00037998"/>
    </source>
</evidence>
<keyword evidence="5" id="KW-0029">Amino-acid transport</keyword>
<dbReference type="PANTHER" id="PTHR11795:SF450">
    <property type="entry name" value="ABC TRANSPORTER PERMEASE PROTEIN"/>
    <property type="match status" value="1"/>
</dbReference>
<dbReference type="GO" id="GO:0022857">
    <property type="term" value="F:transmembrane transporter activity"/>
    <property type="evidence" value="ECO:0007669"/>
    <property type="project" value="InterPro"/>
</dbReference>
<reference evidence="10" key="1">
    <citation type="submission" date="2010-04" db="EMBL/GenBank/DDBJ databases">
        <title>Complete sequence of Thiomonas intermedia K12.</title>
        <authorList>
            <consortium name="US DOE Joint Genome Institute"/>
            <person name="Lucas S."/>
            <person name="Copeland A."/>
            <person name="Lapidus A."/>
            <person name="Cheng J.-F."/>
            <person name="Bruce D."/>
            <person name="Goodwin L."/>
            <person name="Pitluck S."/>
            <person name="Davenport K."/>
            <person name="Detter J.C."/>
            <person name="Han C."/>
            <person name="Tapia R."/>
            <person name="Land M."/>
            <person name="Hauser L."/>
            <person name="Kyrpides N."/>
            <person name="Ovchinnikova G."/>
            <person name="Kerfeld C.A."/>
            <person name="Cannon G.C."/>
            <person name="Heinhorst S."/>
            <person name="Woyke T."/>
        </authorList>
    </citation>
    <scope>NUCLEOTIDE SEQUENCE [LARGE SCALE GENOMIC DNA]</scope>
    <source>
        <strain evidence="10">K12</strain>
    </source>
</reference>